<feature type="transmembrane region" description="Helical" evidence="5">
    <location>
        <begin position="281"/>
        <end position="301"/>
    </location>
</feature>
<dbReference type="GO" id="GO:0016020">
    <property type="term" value="C:membrane"/>
    <property type="evidence" value="ECO:0007669"/>
    <property type="project" value="UniProtKB-SubCell"/>
</dbReference>
<dbReference type="InterPro" id="IPR004752">
    <property type="entry name" value="AmpG_permease/AT-1"/>
</dbReference>
<evidence type="ECO:0000256" key="4">
    <source>
        <dbReference type="ARBA" id="ARBA00023136"/>
    </source>
</evidence>
<dbReference type="InterPro" id="IPR011701">
    <property type="entry name" value="MFS"/>
</dbReference>
<dbReference type="EMBL" id="VBPA01000260">
    <property type="protein sequence ID" value="TMQ69841.1"/>
    <property type="molecule type" value="Genomic_DNA"/>
</dbReference>
<keyword evidence="3 5" id="KW-1133">Transmembrane helix</keyword>
<gene>
    <name evidence="6" type="ORF">E6K80_10380</name>
</gene>
<keyword evidence="4 5" id="KW-0472">Membrane</keyword>
<feature type="transmembrane region" description="Helical" evidence="5">
    <location>
        <begin position="137"/>
        <end position="158"/>
    </location>
</feature>
<feature type="transmembrane region" description="Helical" evidence="5">
    <location>
        <begin position="43"/>
        <end position="60"/>
    </location>
</feature>
<dbReference type="InterPro" id="IPR036259">
    <property type="entry name" value="MFS_trans_sf"/>
</dbReference>
<evidence type="ECO:0000313" key="7">
    <source>
        <dbReference type="Proteomes" id="UP000319836"/>
    </source>
</evidence>
<protein>
    <submittedName>
        <fullName evidence="6">AmpG family muropeptide MFS transporter</fullName>
    </submittedName>
</protein>
<keyword evidence="2 5" id="KW-0812">Transmembrane</keyword>
<feature type="transmembrane region" description="Helical" evidence="5">
    <location>
        <begin position="307"/>
        <end position="330"/>
    </location>
</feature>
<dbReference type="GO" id="GO:0022857">
    <property type="term" value="F:transmembrane transporter activity"/>
    <property type="evidence" value="ECO:0007669"/>
    <property type="project" value="InterPro"/>
</dbReference>
<feature type="transmembrane region" description="Helical" evidence="5">
    <location>
        <begin position="216"/>
        <end position="239"/>
    </location>
</feature>
<feature type="transmembrane region" description="Helical" evidence="5">
    <location>
        <begin position="9"/>
        <end position="31"/>
    </location>
</feature>
<comment type="subcellular location">
    <subcellularLocation>
        <location evidence="1">Membrane</location>
        <topology evidence="1">Multi-pass membrane protein</topology>
    </subcellularLocation>
</comment>
<evidence type="ECO:0000256" key="2">
    <source>
        <dbReference type="ARBA" id="ARBA00022692"/>
    </source>
</evidence>
<dbReference type="SUPFAM" id="SSF103473">
    <property type="entry name" value="MFS general substrate transporter"/>
    <property type="match status" value="1"/>
</dbReference>
<dbReference type="Gene3D" id="1.20.1250.20">
    <property type="entry name" value="MFS general substrate transporter like domains"/>
    <property type="match status" value="1"/>
</dbReference>
<evidence type="ECO:0000256" key="1">
    <source>
        <dbReference type="ARBA" id="ARBA00004141"/>
    </source>
</evidence>
<dbReference type="Pfam" id="PF07690">
    <property type="entry name" value="MFS_1"/>
    <property type="match status" value="1"/>
</dbReference>
<name>A0A538U206_UNCEI</name>
<evidence type="ECO:0000256" key="5">
    <source>
        <dbReference type="SAM" id="Phobius"/>
    </source>
</evidence>
<evidence type="ECO:0000256" key="3">
    <source>
        <dbReference type="ARBA" id="ARBA00022989"/>
    </source>
</evidence>
<reference evidence="6 7" key="1">
    <citation type="journal article" date="2019" name="Nat. Microbiol.">
        <title>Mediterranean grassland soil C-N compound turnover is dependent on rainfall and depth, and is mediated by genomically divergent microorganisms.</title>
        <authorList>
            <person name="Diamond S."/>
            <person name="Andeer P.F."/>
            <person name="Li Z."/>
            <person name="Crits-Christoph A."/>
            <person name="Burstein D."/>
            <person name="Anantharaman K."/>
            <person name="Lane K.R."/>
            <person name="Thomas B.C."/>
            <person name="Pan C."/>
            <person name="Northen T.R."/>
            <person name="Banfield J.F."/>
        </authorList>
    </citation>
    <scope>NUCLEOTIDE SEQUENCE [LARGE SCALE GENOMIC DNA]</scope>
    <source>
        <strain evidence="6">WS_10</strain>
    </source>
</reference>
<feature type="transmembrane region" description="Helical" evidence="5">
    <location>
        <begin position="342"/>
        <end position="359"/>
    </location>
</feature>
<feature type="transmembrane region" description="Helical" evidence="5">
    <location>
        <begin position="100"/>
        <end position="125"/>
    </location>
</feature>
<dbReference type="PANTHER" id="PTHR12778:SF9">
    <property type="entry name" value="ACETYL-COENZYME A TRANSPORTER 1"/>
    <property type="match status" value="1"/>
</dbReference>
<feature type="transmembrane region" description="Helical" evidence="5">
    <location>
        <begin position="371"/>
        <end position="394"/>
    </location>
</feature>
<feature type="transmembrane region" description="Helical" evidence="5">
    <location>
        <begin position="164"/>
        <end position="185"/>
    </location>
</feature>
<dbReference type="AlphaFoldDB" id="A0A538U206"/>
<sequence length="408" mass="43017">MTSRQVHPIVFMFLILPFGVIGGFLQVSIAYMLAHAGVPVDRIAALIAVSYLPHTWKFAWAPIADVTLSRKGWYLIACVLTAVGLWVTSALPATAAGLKVLTMVVVISNVAVTFLGMSVESLMAYGAIEKEKGRAGGWFQAGNLGGTGVGGGLGLWLAQHLPAGWMSGAILAVGCLMCCLGLVFVPEPRAPHRNAGVGRNLLNVARDLWNVAISKVGFLALFLCFLPIGSGAAQGLWSAVASDWRASANTVALVTGVLGGIASAVGCVLGGWLCDRMHRQWAYALFGVLQATCVVAMALAPRVPTSYVIFTLLYAVITGLTYAGFSAFVLEAIGTGAAATKYNVYASLSNTPIAYMTSIDGWAHDRYGPAGMLYTEALFGLVGLVLFTIVFTLARRFWRIAPAPQPVG</sequence>
<dbReference type="PANTHER" id="PTHR12778">
    <property type="entry name" value="SOLUTE CARRIER FAMILY 33 ACETYL-COA TRANSPORTER -RELATED"/>
    <property type="match status" value="1"/>
</dbReference>
<comment type="caution">
    <text evidence="6">The sequence shown here is derived from an EMBL/GenBank/DDBJ whole genome shotgun (WGS) entry which is preliminary data.</text>
</comment>
<proteinExistence type="predicted"/>
<evidence type="ECO:0000313" key="6">
    <source>
        <dbReference type="EMBL" id="TMQ69841.1"/>
    </source>
</evidence>
<feature type="transmembrane region" description="Helical" evidence="5">
    <location>
        <begin position="72"/>
        <end position="94"/>
    </location>
</feature>
<accession>A0A538U206</accession>
<feature type="transmembrane region" description="Helical" evidence="5">
    <location>
        <begin position="251"/>
        <end position="274"/>
    </location>
</feature>
<dbReference type="Proteomes" id="UP000319836">
    <property type="component" value="Unassembled WGS sequence"/>
</dbReference>
<organism evidence="6 7">
    <name type="scientific">Eiseniibacteriota bacterium</name>
    <dbReference type="NCBI Taxonomy" id="2212470"/>
    <lineage>
        <taxon>Bacteria</taxon>
        <taxon>Candidatus Eiseniibacteriota</taxon>
    </lineage>
</organism>